<dbReference type="InterPro" id="IPR023779">
    <property type="entry name" value="Chromodomain_CS"/>
</dbReference>
<dbReference type="InterPro" id="IPR016197">
    <property type="entry name" value="Chromo-like_dom_sf"/>
</dbReference>
<dbReference type="InterPro" id="IPR023780">
    <property type="entry name" value="Chromo_domain"/>
</dbReference>
<dbReference type="Proteomes" id="UP001642483">
    <property type="component" value="Unassembled WGS sequence"/>
</dbReference>
<feature type="compositionally biased region" description="Basic and acidic residues" evidence="12">
    <location>
        <begin position="165"/>
        <end position="176"/>
    </location>
</feature>
<dbReference type="InterPro" id="IPR038718">
    <property type="entry name" value="SNF2-like_sf"/>
</dbReference>
<evidence type="ECO:0000256" key="4">
    <source>
        <dbReference type="ARBA" id="ARBA00022741"/>
    </source>
</evidence>
<keyword evidence="4" id="KW-0547">Nucleotide-binding</keyword>
<feature type="region of interest" description="Disordered" evidence="12">
    <location>
        <begin position="1094"/>
        <end position="1161"/>
    </location>
</feature>
<dbReference type="InterPro" id="IPR014001">
    <property type="entry name" value="Helicase_ATP-bd"/>
</dbReference>
<dbReference type="InterPro" id="IPR040793">
    <property type="entry name" value="CDH1_2_SANT_HL1"/>
</dbReference>
<dbReference type="SMART" id="SM00490">
    <property type="entry name" value="HELICc"/>
    <property type="match status" value="1"/>
</dbReference>
<dbReference type="Gene3D" id="2.40.50.40">
    <property type="match status" value="2"/>
</dbReference>
<feature type="region of interest" description="Disordered" evidence="12">
    <location>
        <begin position="1637"/>
        <end position="1733"/>
    </location>
</feature>
<dbReference type="PROSITE" id="PS51192">
    <property type="entry name" value="HELICASE_ATP_BIND_1"/>
    <property type="match status" value="1"/>
</dbReference>
<dbReference type="Gene3D" id="3.40.50.300">
    <property type="entry name" value="P-loop containing nucleotide triphosphate hydrolases"/>
    <property type="match status" value="1"/>
</dbReference>
<reference evidence="16 17" key="1">
    <citation type="submission" date="2024-02" db="EMBL/GenBank/DDBJ databases">
        <authorList>
            <person name="Daric V."/>
            <person name="Darras S."/>
        </authorList>
    </citation>
    <scope>NUCLEOTIDE SEQUENCE [LARGE SCALE GENOMIC DNA]</scope>
</reference>
<evidence type="ECO:0000259" key="15">
    <source>
        <dbReference type="PROSITE" id="PS51194"/>
    </source>
</evidence>
<organism evidence="16 17">
    <name type="scientific">Clavelina lepadiformis</name>
    <name type="common">Light-bulb sea squirt</name>
    <name type="synonym">Ascidia lepadiformis</name>
    <dbReference type="NCBI Taxonomy" id="159417"/>
    <lineage>
        <taxon>Eukaryota</taxon>
        <taxon>Metazoa</taxon>
        <taxon>Chordata</taxon>
        <taxon>Tunicata</taxon>
        <taxon>Ascidiacea</taxon>
        <taxon>Aplousobranchia</taxon>
        <taxon>Clavelinidae</taxon>
        <taxon>Clavelina</taxon>
    </lineage>
</organism>
<feature type="compositionally biased region" description="Basic and acidic residues" evidence="12">
    <location>
        <begin position="1094"/>
        <end position="1105"/>
    </location>
</feature>
<evidence type="ECO:0000313" key="17">
    <source>
        <dbReference type="Proteomes" id="UP001642483"/>
    </source>
</evidence>
<keyword evidence="7" id="KW-0805">Transcription regulation</keyword>
<dbReference type="PROSITE" id="PS51194">
    <property type="entry name" value="HELICASE_CTER"/>
    <property type="match status" value="1"/>
</dbReference>
<evidence type="ECO:0000256" key="10">
    <source>
        <dbReference type="ARBA" id="ARBA00023242"/>
    </source>
</evidence>
<feature type="compositionally biased region" description="Polar residues" evidence="12">
    <location>
        <begin position="1504"/>
        <end position="1515"/>
    </location>
</feature>
<evidence type="ECO:0000256" key="9">
    <source>
        <dbReference type="ARBA" id="ARBA00023163"/>
    </source>
</evidence>
<feature type="compositionally biased region" description="Basic residues" evidence="12">
    <location>
        <begin position="1397"/>
        <end position="1408"/>
    </location>
</feature>
<feature type="region of interest" description="Disordered" evidence="12">
    <location>
        <begin position="1362"/>
        <end position="1535"/>
    </location>
</feature>
<dbReference type="PROSITE" id="PS50013">
    <property type="entry name" value="CHROMO_2"/>
    <property type="match status" value="2"/>
</dbReference>
<dbReference type="InterPro" id="IPR049730">
    <property type="entry name" value="SNF2/RAD54-like_C"/>
</dbReference>
<comment type="caution">
    <text evidence="16">The sequence shown here is derived from an EMBL/GenBank/DDBJ whole genome shotgun (WGS) entry which is preliminary data.</text>
</comment>
<sequence length="1745" mass="199990">MNVPSELLAHRSTSSTQMSDETSASSSESSTDEESSEEESVSKGSSGIEEENQTVAGANSYLHQPWLHRPGHNVGDANNNFAEVRKTVNEEKIPDTSSDSSDEGSTSSDESDSDGSADEDNSRNFDHQSSYEERSMQTSKQSRKNAVPDWESNPAIYGLRRSSRQRKEPSRLNLKEDSDDSLNAQKKVEAKDLDALATLTDTSDEESSDYESCTSWKKNLKKSNRSTKLNQLRAKLQGRKIKNMKGGKKAKGFSKNSSSRHRKLTESTMSEDNTSEDNQPIRSSRRIQQNNKISYKENDSTQETDSDEIMEAPETWNEVDDGTESIEKIMDTRMGRLGATGSKTTAYACENEGDPNKDFDRQVEEGETQYLIKWQGWSHLHNTWESEATLSAQKVRGMKRFENFLKKKEEIDLWLRAVSPEDREYYYCQTEMNRNVLANYCKADRIIARSPKKNEKNFWDYQVKWRGLPYSECTWEDEQLLINDFKDEIDAFEMRQDNPCVPKKECKVLRQRPRFVPMTRHPDWLRGRKLRDYQLDGVNWLAHSWCKGNSVILADEMGLGKTIQSITFLSYLYHTHELYGLFLIIVPLSTMPSWQQEFRIWAPYMNVIVYMGDQTSRATIRDVEWMFPNKHYKFNAVLTSYEILLKDKTFLGSHSWAVIAVDEAHRLKNDDSLLYRSLKEFKSNHRLLITGTPLQNSLKELWALLHFIMPLKFESWTEFEDAHAQNRDSGYASLHKVLQPFLLRRVKKDVEKSLPAKVEQILRVPMSSLQKQYYKWLLTKNYTALLRGTRGSFTSFCNIIMELKKCCNHAHLIKPPEMDAVDREVFLQNLLRNSGKMVLLDKLLLRLKENGHRVLIFSQMVRMLDMLQDYLIARRLQFQRLDGSVSSDKRRQALDHFNAVGSEDFCFLLSTRAGGLGINLATADTVIIFDSDWNPMNDLQAQARAHRIGQKNQVNIYRLVCAGSVEEDIIERAKKKMVLDHLVIQRMDTSGKTVLFKNTAPSSTTNNPFNKDELTAILKFGAEELFQETEGEEKEPECDIDEILRRAETRQDHTELTAGEGLLSAFKVATFNLDEDEQADFGKDWEEIIPEKDRKRVAEEDRQKQQVELYLPRRARNKTKMNEGSDSDHSDSHSSAEEDDEGDESMPRRRGRLPRGASRDDADYVKGFTTAEVRRFVRSFRKFGDPLNRLDAIARDAELSEQSEADLKRLGQKLHNKLLELANNKSTADNQEPKEDLTKPGRGRGPSFRLAGVSVSVKTTLACIDDLQPLVDVIPRDSDERKGFRLSIPVRPMYAWDCTWGIDDDSHLLIGIYEYGMGSWDQLQSDTALKLNKKILRPNGEKPQAKQLQSRSDYLIKLLRKAQEQNHPGVNQSRSGASHRRRNMTHRESKPVPSEHKPKRGSRKIKSKPRVEIDDSDLEDDNGRAANSSQSVVNNLSSREIGNGSVVNVDNDQDRLEKCKRGRRKRKATEEKVTSSQLVEKETATSEAPVKEKKRKIQNQKKNPTLSGKSLPSKSNKMKASGHSQNLDESLPVGPDEFSGKLDDETFDECKERLRPVKRALKRLERPPPAPEGCEEQVKTEHMRRCLLQIGDRVMECLREFPDPELIRLWRKNLWIFVSKFTEFNAEKLHKMYKAAKRREHERKGDNEKIRKAVNDSVDTKKFGQDDSKSSCTSQTAATSVNKSRKIQHKPPSATNKKTSPITDGKSGKADSPTKERTKRIEGGPPHHPNERYVAVSLIKSIVKF</sequence>
<feature type="compositionally biased region" description="Polar residues" evidence="12">
    <location>
        <begin position="1670"/>
        <end position="1682"/>
    </location>
</feature>
<keyword evidence="3" id="KW-0677">Repeat</keyword>
<evidence type="ECO:0000256" key="8">
    <source>
        <dbReference type="ARBA" id="ARBA00023125"/>
    </source>
</evidence>
<feature type="compositionally biased region" description="Basic and acidic residues" evidence="12">
    <location>
        <begin position="1468"/>
        <end position="1484"/>
    </location>
</feature>
<dbReference type="SMART" id="SM00298">
    <property type="entry name" value="CHROMO"/>
    <property type="match status" value="2"/>
</dbReference>
<dbReference type="InterPro" id="IPR025260">
    <property type="entry name" value="CHD1-like_C"/>
</dbReference>
<keyword evidence="17" id="KW-1185">Reference proteome</keyword>
<feature type="region of interest" description="Disordered" evidence="12">
    <location>
        <begin position="1222"/>
        <end position="1249"/>
    </location>
</feature>
<feature type="domain" description="Chromo" evidence="13">
    <location>
        <begin position="441"/>
        <end position="504"/>
    </location>
</feature>
<feature type="compositionally biased region" description="Basic and acidic residues" evidence="12">
    <location>
        <begin position="1120"/>
        <end position="1136"/>
    </location>
</feature>
<evidence type="ECO:0000256" key="11">
    <source>
        <dbReference type="ARBA" id="ARBA00049360"/>
    </source>
</evidence>
<dbReference type="Pfam" id="PF13907">
    <property type="entry name" value="CHD1-like_C"/>
    <property type="match status" value="1"/>
</dbReference>
<keyword evidence="10" id="KW-0539">Nucleus</keyword>
<accession>A0ABP0H1Q3</accession>
<dbReference type="InterPro" id="IPR001650">
    <property type="entry name" value="Helicase_C-like"/>
</dbReference>
<dbReference type="CDD" id="cd18666">
    <property type="entry name" value="CD1_tandem_CHD1-2_like"/>
    <property type="match status" value="1"/>
</dbReference>
<dbReference type="SUPFAM" id="SSF52540">
    <property type="entry name" value="P-loop containing nucleoside triphosphate hydrolases"/>
    <property type="match status" value="2"/>
</dbReference>
<feature type="compositionally biased region" description="Low complexity" evidence="12">
    <location>
        <begin position="95"/>
        <end position="108"/>
    </location>
</feature>
<evidence type="ECO:0000256" key="2">
    <source>
        <dbReference type="ARBA" id="ARBA00007025"/>
    </source>
</evidence>
<evidence type="ECO:0000256" key="5">
    <source>
        <dbReference type="ARBA" id="ARBA00022801"/>
    </source>
</evidence>
<feature type="compositionally biased region" description="Basic and acidic residues" evidence="12">
    <location>
        <begin position="1385"/>
        <end position="1396"/>
    </location>
</feature>
<feature type="region of interest" description="Disordered" evidence="12">
    <location>
        <begin position="1"/>
        <end position="307"/>
    </location>
</feature>
<comment type="similarity">
    <text evidence="2">Belongs to the SNF2/RAD54 helicase family.</text>
</comment>
<feature type="compositionally biased region" description="Polar residues" evidence="12">
    <location>
        <begin position="266"/>
        <end position="293"/>
    </location>
</feature>
<dbReference type="InterPro" id="IPR000953">
    <property type="entry name" value="Chromo/chromo_shadow_dom"/>
</dbReference>
<evidence type="ECO:0000259" key="14">
    <source>
        <dbReference type="PROSITE" id="PS51192"/>
    </source>
</evidence>
<feature type="compositionally biased region" description="Acidic residues" evidence="12">
    <location>
        <begin position="30"/>
        <end position="39"/>
    </location>
</feature>
<name>A0ABP0H1Q3_CLALP</name>
<comment type="subcellular location">
    <subcellularLocation>
        <location evidence="1">Nucleus</location>
    </subcellularLocation>
</comment>
<evidence type="ECO:0000256" key="12">
    <source>
        <dbReference type="SAM" id="MobiDB-lite"/>
    </source>
</evidence>
<feature type="compositionally biased region" description="Polar residues" evidence="12">
    <location>
        <begin position="1693"/>
        <end position="1702"/>
    </location>
</feature>
<evidence type="ECO:0000256" key="7">
    <source>
        <dbReference type="ARBA" id="ARBA00023015"/>
    </source>
</evidence>
<feature type="domain" description="Helicase C-terminal" evidence="15">
    <location>
        <begin position="839"/>
        <end position="990"/>
    </location>
</feature>
<dbReference type="Pfam" id="PF18375">
    <property type="entry name" value="CDH1_2_SANT_HL1"/>
    <property type="match status" value="1"/>
</dbReference>
<evidence type="ECO:0000313" key="16">
    <source>
        <dbReference type="EMBL" id="CAK8697941.1"/>
    </source>
</evidence>
<feature type="compositionally biased region" description="Basic and acidic residues" evidence="12">
    <location>
        <begin position="83"/>
        <end position="94"/>
    </location>
</feature>
<feature type="compositionally biased region" description="Polar residues" evidence="12">
    <location>
        <begin position="1365"/>
        <end position="1376"/>
    </location>
</feature>
<proteinExistence type="inferred from homology"/>
<feature type="compositionally biased region" description="Basic and acidic residues" evidence="12">
    <location>
        <begin position="120"/>
        <end position="135"/>
    </location>
</feature>
<dbReference type="InterPro" id="IPR056302">
    <property type="entry name" value="CHD1-2/Hrp3_HTH"/>
</dbReference>
<gene>
    <name evidence="16" type="ORF">CVLEPA_LOCUS31420</name>
</gene>
<feature type="compositionally biased region" description="Low complexity" evidence="12">
    <location>
        <begin position="14"/>
        <end position="29"/>
    </location>
</feature>
<feature type="compositionally biased region" description="Low complexity" evidence="12">
    <location>
        <begin position="1427"/>
        <end position="1438"/>
    </location>
</feature>
<keyword evidence="5" id="KW-0378">Hydrolase</keyword>
<feature type="domain" description="Helicase ATP-binding" evidence="14">
    <location>
        <begin position="542"/>
        <end position="711"/>
    </location>
</feature>
<evidence type="ECO:0000256" key="3">
    <source>
        <dbReference type="ARBA" id="ARBA00022737"/>
    </source>
</evidence>
<dbReference type="PANTHER" id="PTHR45623:SF14">
    <property type="entry name" value="CHROMODOMAIN-HELICASE-DNA-BINDING PROTEIN 1"/>
    <property type="match status" value="1"/>
</dbReference>
<evidence type="ECO:0000256" key="1">
    <source>
        <dbReference type="ARBA" id="ARBA00004123"/>
    </source>
</evidence>
<dbReference type="InterPro" id="IPR000330">
    <property type="entry name" value="SNF2_N"/>
</dbReference>
<dbReference type="SMART" id="SM01176">
    <property type="entry name" value="DUF4208"/>
    <property type="match status" value="1"/>
</dbReference>
<feature type="compositionally biased region" description="Basic residues" evidence="12">
    <location>
        <begin position="236"/>
        <end position="263"/>
    </location>
</feature>
<dbReference type="Gene3D" id="1.10.10.60">
    <property type="entry name" value="Homeodomain-like"/>
    <property type="match status" value="1"/>
</dbReference>
<evidence type="ECO:0000256" key="6">
    <source>
        <dbReference type="ARBA" id="ARBA00022840"/>
    </source>
</evidence>
<dbReference type="Pfam" id="PF23588">
    <property type="entry name" value="HTH_CHD1_Hrp3"/>
    <property type="match status" value="1"/>
</dbReference>
<protein>
    <recommendedName>
        <fullName evidence="18">DNA helicase</fullName>
    </recommendedName>
</protein>
<dbReference type="CDD" id="cd18793">
    <property type="entry name" value="SF2_C_SNF"/>
    <property type="match status" value="1"/>
</dbReference>
<dbReference type="Pfam" id="PF00271">
    <property type="entry name" value="Helicase_C"/>
    <property type="match status" value="1"/>
</dbReference>
<dbReference type="SUPFAM" id="SSF54160">
    <property type="entry name" value="Chromo domain-like"/>
    <property type="match status" value="2"/>
</dbReference>
<keyword evidence="8" id="KW-0238">DNA-binding</keyword>
<dbReference type="Pfam" id="PF00176">
    <property type="entry name" value="SNF2-rel_dom"/>
    <property type="match status" value="1"/>
</dbReference>
<dbReference type="Pfam" id="PF00385">
    <property type="entry name" value="Chromo"/>
    <property type="match status" value="2"/>
</dbReference>
<dbReference type="EMBL" id="CAWYQH010000174">
    <property type="protein sequence ID" value="CAK8697941.1"/>
    <property type="molecule type" value="Genomic_DNA"/>
</dbReference>
<dbReference type="InterPro" id="IPR027417">
    <property type="entry name" value="P-loop_NTPase"/>
</dbReference>
<dbReference type="Gene3D" id="3.40.50.10810">
    <property type="entry name" value="Tandem AAA-ATPase domain"/>
    <property type="match status" value="1"/>
</dbReference>
<feature type="compositionally biased region" description="Basic and acidic residues" evidence="12">
    <location>
        <begin position="1642"/>
        <end position="1669"/>
    </location>
</feature>
<feature type="compositionally biased region" description="Acidic residues" evidence="12">
    <location>
        <begin position="109"/>
        <end position="119"/>
    </location>
</feature>
<feature type="domain" description="Chromo" evidence="13">
    <location>
        <begin position="324"/>
        <end position="416"/>
    </location>
</feature>
<feature type="compositionally biased region" description="Basic and acidic residues" evidence="12">
    <location>
        <begin position="1706"/>
        <end position="1722"/>
    </location>
</feature>
<evidence type="ECO:0008006" key="18">
    <source>
        <dbReference type="Google" id="ProtNLM"/>
    </source>
</evidence>
<evidence type="ECO:0000259" key="13">
    <source>
        <dbReference type="PROSITE" id="PS50013"/>
    </source>
</evidence>
<comment type="catalytic activity">
    <reaction evidence="11">
        <text>ATP + H2O = ADP + phosphate + H(+)</text>
        <dbReference type="Rhea" id="RHEA:13065"/>
        <dbReference type="ChEBI" id="CHEBI:15377"/>
        <dbReference type="ChEBI" id="CHEBI:15378"/>
        <dbReference type="ChEBI" id="CHEBI:30616"/>
        <dbReference type="ChEBI" id="CHEBI:43474"/>
        <dbReference type="ChEBI" id="CHEBI:456216"/>
    </reaction>
</comment>
<dbReference type="SMART" id="SM00487">
    <property type="entry name" value="DEXDc"/>
    <property type="match status" value="1"/>
</dbReference>
<dbReference type="PROSITE" id="PS00598">
    <property type="entry name" value="CHROMO_1"/>
    <property type="match status" value="2"/>
</dbReference>
<keyword evidence="6" id="KW-0067">ATP-binding</keyword>
<dbReference type="CDD" id="cd17993">
    <property type="entry name" value="DEXHc_CHD1_2"/>
    <property type="match status" value="1"/>
</dbReference>
<keyword evidence="9" id="KW-0804">Transcription</keyword>
<dbReference type="PANTHER" id="PTHR45623">
    <property type="entry name" value="CHROMODOMAIN-HELICASE-DNA-BINDING PROTEIN 3-RELATED-RELATED"/>
    <property type="match status" value="1"/>
</dbReference>